<reference evidence="1 2" key="1">
    <citation type="submission" date="2024-04" db="EMBL/GenBank/DDBJ databases">
        <authorList>
            <person name="Fracassetti M."/>
        </authorList>
    </citation>
    <scope>NUCLEOTIDE SEQUENCE [LARGE SCALE GENOMIC DNA]</scope>
</reference>
<proteinExistence type="predicted"/>
<dbReference type="AlphaFoldDB" id="A0AAV2FWQ8"/>
<evidence type="ECO:0000313" key="2">
    <source>
        <dbReference type="Proteomes" id="UP001497516"/>
    </source>
</evidence>
<evidence type="ECO:0008006" key="3">
    <source>
        <dbReference type="Google" id="ProtNLM"/>
    </source>
</evidence>
<name>A0AAV2FWQ8_9ROSI</name>
<dbReference type="Proteomes" id="UP001497516">
    <property type="component" value="Chromosome 7"/>
</dbReference>
<gene>
    <name evidence="1" type="ORF">LTRI10_LOCUS42012</name>
</gene>
<keyword evidence="2" id="KW-1185">Reference proteome</keyword>
<evidence type="ECO:0000313" key="1">
    <source>
        <dbReference type="EMBL" id="CAL1401978.1"/>
    </source>
</evidence>
<protein>
    <recommendedName>
        <fullName evidence="3">Mediator of RNA polymerase II transcription subunit 7</fullName>
    </recommendedName>
</protein>
<sequence length="98" mass="11493">MARKASPTPPPVAEYTPPLPFPPRVHKERWEAECGGFMEMLRKLHLKIPFLEAMAHMPRYLKYLKGLLSKKPKYEDLANVVSLCQVFVIMYFELCRDR</sequence>
<accession>A0AAV2FWQ8</accession>
<organism evidence="1 2">
    <name type="scientific">Linum trigynum</name>
    <dbReference type="NCBI Taxonomy" id="586398"/>
    <lineage>
        <taxon>Eukaryota</taxon>
        <taxon>Viridiplantae</taxon>
        <taxon>Streptophyta</taxon>
        <taxon>Embryophyta</taxon>
        <taxon>Tracheophyta</taxon>
        <taxon>Spermatophyta</taxon>
        <taxon>Magnoliopsida</taxon>
        <taxon>eudicotyledons</taxon>
        <taxon>Gunneridae</taxon>
        <taxon>Pentapetalae</taxon>
        <taxon>rosids</taxon>
        <taxon>fabids</taxon>
        <taxon>Malpighiales</taxon>
        <taxon>Linaceae</taxon>
        <taxon>Linum</taxon>
    </lineage>
</organism>
<dbReference type="EMBL" id="OZ034820">
    <property type="protein sequence ID" value="CAL1401978.1"/>
    <property type="molecule type" value="Genomic_DNA"/>
</dbReference>